<evidence type="ECO:0000313" key="3">
    <source>
        <dbReference type="EMBL" id="MBP2188538.1"/>
    </source>
</evidence>
<feature type="compositionally biased region" description="Polar residues" evidence="1">
    <location>
        <begin position="32"/>
        <end position="42"/>
    </location>
</feature>
<comment type="caution">
    <text evidence="3">The sequence shown here is derived from an EMBL/GenBank/DDBJ whole genome shotgun (WGS) entry which is preliminary data.</text>
</comment>
<gene>
    <name evidence="3" type="ORF">BJ987_001439</name>
</gene>
<proteinExistence type="predicted"/>
<feature type="compositionally biased region" description="Low complexity" evidence="1">
    <location>
        <begin position="46"/>
        <end position="76"/>
    </location>
</feature>
<evidence type="ECO:0008006" key="5">
    <source>
        <dbReference type="Google" id="ProtNLM"/>
    </source>
</evidence>
<evidence type="ECO:0000256" key="2">
    <source>
        <dbReference type="SAM" id="Phobius"/>
    </source>
</evidence>
<keyword evidence="2" id="KW-0472">Membrane</keyword>
<protein>
    <recommendedName>
        <fullName evidence="5">DUF4190 domain-containing protein</fullName>
    </recommendedName>
</protein>
<feature type="compositionally biased region" description="Low complexity" evidence="1">
    <location>
        <begin position="12"/>
        <end position="29"/>
    </location>
</feature>
<feature type="region of interest" description="Disordered" evidence="1">
    <location>
        <begin position="1"/>
        <end position="76"/>
    </location>
</feature>
<name>A0ABS4QA15_9NOCA</name>
<feature type="transmembrane region" description="Helical" evidence="2">
    <location>
        <begin position="134"/>
        <end position="162"/>
    </location>
</feature>
<sequence length="167" mass="17722">MSFPPSMDKSGQPEQPYGQQPYGQQPYGQSDPHAQQPQQPYGQSDPYAQQQPYPQQPYGQQPYGQQPYGAAPYGAPYGQQEHPQSTLVLILGILGVTLCGLCAPFAWFMGKKAMDEIDASGGAMGGRGKAQAGFILGIIGSVLIALSIIFVVFAIVIGAFGASSTSY</sequence>
<evidence type="ECO:0000256" key="1">
    <source>
        <dbReference type="SAM" id="MobiDB-lite"/>
    </source>
</evidence>
<reference evidence="3 4" key="1">
    <citation type="submission" date="2021-03" db="EMBL/GenBank/DDBJ databases">
        <title>Sequencing the genomes of 1000 actinobacteria strains.</title>
        <authorList>
            <person name="Klenk H.-P."/>
        </authorList>
    </citation>
    <scope>NUCLEOTIDE SEQUENCE [LARGE SCALE GENOMIC DNA]</scope>
    <source>
        <strain evidence="3 4">DSM 45516</strain>
    </source>
</reference>
<evidence type="ECO:0000313" key="4">
    <source>
        <dbReference type="Proteomes" id="UP001519325"/>
    </source>
</evidence>
<dbReference type="RefSeq" id="WP_209885913.1">
    <property type="nucleotide sequence ID" value="NZ_JAGGMR010000001.1"/>
</dbReference>
<keyword evidence="2" id="KW-0812">Transmembrane</keyword>
<organism evidence="3 4">
    <name type="scientific">Nocardia goodfellowii</name>
    <dbReference type="NCBI Taxonomy" id="882446"/>
    <lineage>
        <taxon>Bacteria</taxon>
        <taxon>Bacillati</taxon>
        <taxon>Actinomycetota</taxon>
        <taxon>Actinomycetes</taxon>
        <taxon>Mycobacteriales</taxon>
        <taxon>Nocardiaceae</taxon>
        <taxon>Nocardia</taxon>
    </lineage>
</organism>
<feature type="transmembrane region" description="Helical" evidence="2">
    <location>
        <begin position="87"/>
        <end position="108"/>
    </location>
</feature>
<accession>A0ABS4QA15</accession>
<dbReference type="EMBL" id="JAGGMR010000001">
    <property type="protein sequence ID" value="MBP2188538.1"/>
    <property type="molecule type" value="Genomic_DNA"/>
</dbReference>
<keyword evidence="2" id="KW-1133">Transmembrane helix</keyword>
<keyword evidence="4" id="KW-1185">Reference proteome</keyword>
<dbReference type="Proteomes" id="UP001519325">
    <property type="component" value="Unassembled WGS sequence"/>
</dbReference>